<reference evidence="2 3" key="1">
    <citation type="submission" date="2018-01" db="EMBL/GenBank/DDBJ databases">
        <title>Genome characterization of the sugarcane-associated fungus Trichoderma ghanense CCMA-1212 and their application in lignocelulose bioconversion.</title>
        <authorList>
            <person name="Steindorff A.S."/>
            <person name="Mendes T.D."/>
            <person name="Vilela E.S.D."/>
            <person name="Rodrigues D.S."/>
            <person name="Formighieri E.F."/>
            <person name="Melo I.S."/>
            <person name="Favaro L.C.L."/>
        </authorList>
    </citation>
    <scope>NUCLEOTIDE SEQUENCE [LARGE SCALE GENOMIC DNA]</scope>
    <source>
        <strain evidence="2 3">CCMA-1212</strain>
    </source>
</reference>
<dbReference type="EMBL" id="PPTA01000001">
    <property type="protein sequence ID" value="TFB07446.1"/>
    <property type="molecule type" value="Genomic_DNA"/>
</dbReference>
<dbReference type="RefSeq" id="XP_073563647.1">
    <property type="nucleotide sequence ID" value="XM_073698371.1"/>
</dbReference>
<accession>A0ABY2HGQ1</accession>
<feature type="region of interest" description="Disordered" evidence="1">
    <location>
        <begin position="30"/>
        <end position="78"/>
    </location>
</feature>
<comment type="caution">
    <text evidence="2">The sequence shown here is derived from an EMBL/GenBank/DDBJ whole genome shotgun (WGS) entry which is preliminary data.</text>
</comment>
<evidence type="ECO:0008006" key="4">
    <source>
        <dbReference type="Google" id="ProtNLM"/>
    </source>
</evidence>
<evidence type="ECO:0000313" key="2">
    <source>
        <dbReference type="EMBL" id="TFB07446.1"/>
    </source>
</evidence>
<sequence>MAPWLSAPTSSLVLPAVRFAVGGATRCLSGASASSPAASTPTAASSQCDDSSQWRSKPPGPLSDRRHGVCGQPHRRRR</sequence>
<feature type="compositionally biased region" description="Low complexity" evidence="1">
    <location>
        <begin position="31"/>
        <end position="46"/>
    </location>
</feature>
<gene>
    <name evidence="2" type="ORF">CCMA1212_000926</name>
</gene>
<dbReference type="Proteomes" id="UP001642720">
    <property type="component" value="Unassembled WGS sequence"/>
</dbReference>
<dbReference type="GeneID" id="300572821"/>
<protein>
    <recommendedName>
        <fullName evidence="4">Secreted protein</fullName>
    </recommendedName>
</protein>
<evidence type="ECO:0000313" key="3">
    <source>
        <dbReference type="Proteomes" id="UP001642720"/>
    </source>
</evidence>
<keyword evidence="3" id="KW-1185">Reference proteome</keyword>
<name>A0ABY2HGQ1_9HYPO</name>
<proteinExistence type="predicted"/>
<organism evidence="2 3">
    <name type="scientific">Trichoderma ghanense</name>
    <dbReference type="NCBI Taxonomy" id="65468"/>
    <lineage>
        <taxon>Eukaryota</taxon>
        <taxon>Fungi</taxon>
        <taxon>Dikarya</taxon>
        <taxon>Ascomycota</taxon>
        <taxon>Pezizomycotina</taxon>
        <taxon>Sordariomycetes</taxon>
        <taxon>Hypocreomycetidae</taxon>
        <taxon>Hypocreales</taxon>
        <taxon>Hypocreaceae</taxon>
        <taxon>Trichoderma</taxon>
    </lineage>
</organism>
<evidence type="ECO:0000256" key="1">
    <source>
        <dbReference type="SAM" id="MobiDB-lite"/>
    </source>
</evidence>